<feature type="region of interest" description="Disordered" evidence="1">
    <location>
        <begin position="62"/>
        <end position="82"/>
    </location>
</feature>
<evidence type="ECO:0000313" key="3">
    <source>
        <dbReference type="Proteomes" id="UP001239795"/>
    </source>
</evidence>
<gene>
    <name evidence="2" type="ORF">CMEL01_01067</name>
</gene>
<dbReference type="EMBL" id="MLGG01000001">
    <property type="protein sequence ID" value="KAK1469300.1"/>
    <property type="molecule type" value="Genomic_DNA"/>
</dbReference>
<organism evidence="2 3">
    <name type="scientific">Colletotrichum melonis</name>
    <dbReference type="NCBI Taxonomy" id="1209925"/>
    <lineage>
        <taxon>Eukaryota</taxon>
        <taxon>Fungi</taxon>
        <taxon>Dikarya</taxon>
        <taxon>Ascomycota</taxon>
        <taxon>Pezizomycotina</taxon>
        <taxon>Sordariomycetes</taxon>
        <taxon>Hypocreomycetidae</taxon>
        <taxon>Glomerellales</taxon>
        <taxon>Glomerellaceae</taxon>
        <taxon>Colletotrichum</taxon>
        <taxon>Colletotrichum acutatum species complex</taxon>
    </lineage>
</organism>
<reference evidence="2 3" key="1">
    <citation type="submission" date="2016-10" db="EMBL/GenBank/DDBJ databases">
        <title>The genome sequence of Colletotrichum fioriniae PJ7.</title>
        <authorList>
            <person name="Baroncelli R."/>
        </authorList>
    </citation>
    <scope>NUCLEOTIDE SEQUENCE [LARGE SCALE GENOMIC DNA]</scope>
    <source>
        <strain evidence="2">Col 31</strain>
    </source>
</reference>
<comment type="caution">
    <text evidence="2">The sequence shown here is derived from an EMBL/GenBank/DDBJ whole genome shotgun (WGS) entry which is preliminary data.</text>
</comment>
<dbReference type="AlphaFoldDB" id="A0AAI9V2Y4"/>
<feature type="compositionally biased region" description="Polar residues" evidence="1">
    <location>
        <begin position="66"/>
        <end position="82"/>
    </location>
</feature>
<proteinExistence type="predicted"/>
<keyword evidence="3" id="KW-1185">Reference proteome</keyword>
<dbReference type="Proteomes" id="UP001239795">
    <property type="component" value="Unassembled WGS sequence"/>
</dbReference>
<evidence type="ECO:0000256" key="1">
    <source>
        <dbReference type="SAM" id="MobiDB-lite"/>
    </source>
</evidence>
<evidence type="ECO:0000313" key="2">
    <source>
        <dbReference type="EMBL" id="KAK1469300.1"/>
    </source>
</evidence>
<name>A0AAI9V2Y4_9PEZI</name>
<accession>A0AAI9V2Y4</accession>
<sequence>MLGGPAICNLQPAILLSAARPWRNTGRYSTTANQAVSRPDARHVICPLWSCAEDRRKFIPRLLGRPSTSPMPTSTGVSRTSRNYQMPSLQPGYLSVWSSQRGLIALGGSLSLANNGKPQPIIIGSAFGPERWLVLRDGLMICSCNQRTLATHTCAVRLWTLNAKFENCFMQLQSVGLFVDSFPLQIKAVRATSVAADYWVPEEFQDNHMKGHDTSTQNRIALVPDADHHFVGYCFAQANDQSPNMISGPLRLFS</sequence>
<protein>
    <submittedName>
        <fullName evidence="2">Uncharacterized protein</fullName>
    </submittedName>
</protein>